<evidence type="ECO:0000313" key="2">
    <source>
        <dbReference type="Proteomes" id="UP000008744"/>
    </source>
</evidence>
<proteinExistence type="predicted"/>
<dbReference type="Proteomes" id="UP000008744">
    <property type="component" value="Unassembled WGS sequence"/>
</dbReference>
<accession>B4HCN4</accession>
<reference evidence="1 2" key="1">
    <citation type="journal article" date="2007" name="Nature">
        <title>Evolution of genes and genomes on the Drosophila phylogeny.</title>
        <authorList>
            <consortium name="Drosophila 12 Genomes Consortium"/>
            <person name="Clark A.G."/>
            <person name="Eisen M.B."/>
            <person name="Smith D.R."/>
            <person name="Bergman C.M."/>
            <person name="Oliver B."/>
            <person name="Markow T.A."/>
            <person name="Kaufman T.C."/>
            <person name="Kellis M."/>
            <person name="Gelbart W."/>
            <person name="Iyer V.N."/>
            <person name="Pollard D.A."/>
            <person name="Sackton T.B."/>
            <person name="Larracuente A.M."/>
            <person name="Singh N.D."/>
            <person name="Abad J.P."/>
            <person name="Abt D.N."/>
            <person name="Adryan B."/>
            <person name="Aguade M."/>
            <person name="Akashi H."/>
            <person name="Anderson W.W."/>
            <person name="Aquadro C.F."/>
            <person name="Ardell D.H."/>
            <person name="Arguello R."/>
            <person name="Artieri C.G."/>
            <person name="Barbash D.A."/>
            <person name="Barker D."/>
            <person name="Barsanti P."/>
            <person name="Batterham P."/>
            <person name="Batzoglou S."/>
            <person name="Begun D."/>
            <person name="Bhutkar A."/>
            <person name="Blanco E."/>
            <person name="Bosak S.A."/>
            <person name="Bradley R.K."/>
            <person name="Brand A.D."/>
            <person name="Brent M.R."/>
            <person name="Brooks A.N."/>
            <person name="Brown R.H."/>
            <person name="Butlin R.K."/>
            <person name="Caggese C."/>
            <person name="Calvi B.R."/>
            <person name="Bernardo de Carvalho A."/>
            <person name="Caspi A."/>
            <person name="Castrezana S."/>
            <person name="Celniker S.E."/>
            <person name="Chang J.L."/>
            <person name="Chapple C."/>
            <person name="Chatterji S."/>
            <person name="Chinwalla A."/>
            <person name="Civetta A."/>
            <person name="Clifton S.W."/>
            <person name="Comeron J.M."/>
            <person name="Costello J.C."/>
            <person name="Coyne J.A."/>
            <person name="Daub J."/>
            <person name="David R.G."/>
            <person name="Delcher A.L."/>
            <person name="Delehaunty K."/>
            <person name="Do C.B."/>
            <person name="Ebling H."/>
            <person name="Edwards K."/>
            <person name="Eickbush T."/>
            <person name="Evans J.D."/>
            <person name="Filipski A."/>
            <person name="Findeiss S."/>
            <person name="Freyhult E."/>
            <person name="Fulton L."/>
            <person name="Fulton R."/>
            <person name="Garcia A.C."/>
            <person name="Gardiner A."/>
            <person name="Garfield D.A."/>
            <person name="Garvin B.E."/>
            <person name="Gibson G."/>
            <person name="Gilbert D."/>
            <person name="Gnerre S."/>
            <person name="Godfrey J."/>
            <person name="Good R."/>
            <person name="Gotea V."/>
            <person name="Gravely B."/>
            <person name="Greenberg A.J."/>
            <person name="Griffiths-Jones S."/>
            <person name="Gross S."/>
            <person name="Guigo R."/>
            <person name="Gustafson E.A."/>
            <person name="Haerty W."/>
            <person name="Hahn M.W."/>
            <person name="Halligan D.L."/>
            <person name="Halpern A.L."/>
            <person name="Halter G.M."/>
            <person name="Han M.V."/>
            <person name="Heger A."/>
            <person name="Hillier L."/>
            <person name="Hinrichs A.S."/>
            <person name="Holmes I."/>
            <person name="Hoskins R.A."/>
            <person name="Hubisz M.J."/>
            <person name="Hultmark D."/>
            <person name="Huntley M.A."/>
            <person name="Jaffe D.B."/>
            <person name="Jagadeeshan S."/>
            <person name="Jeck W.R."/>
            <person name="Johnson J."/>
            <person name="Jones C.D."/>
            <person name="Jordan W.C."/>
            <person name="Karpen G.H."/>
            <person name="Kataoka E."/>
            <person name="Keightley P.D."/>
            <person name="Kheradpour P."/>
            <person name="Kirkness E.F."/>
            <person name="Koerich L.B."/>
            <person name="Kristiansen K."/>
            <person name="Kudrna D."/>
            <person name="Kulathinal R.J."/>
            <person name="Kumar S."/>
            <person name="Kwok R."/>
            <person name="Lander E."/>
            <person name="Langley C.H."/>
            <person name="Lapoint R."/>
            <person name="Lazzaro B.P."/>
            <person name="Lee S.J."/>
            <person name="Levesque L."/>
            <person name="Li R."/>
            <person name="Lin C.F."/>
            <person name="Lin M.F."/>
            <person name="Lindblad-Toh K."/>
            <person name="Llopart A."/>
            <person name="Long M."/>
            <person name="Low L."/>
            <person name="Lozovsky E."/>
            <person name="Lu J."/>
            <person name="Luo M."/>
            <person name="Machado C.A."/>
            <person name="Makalowski W."/>
            <person name="Marzo M."/>
            <person name="Matsuda M."/>
            <person name="Matzkin L."/>
            <person name="McAllister B."/>
            <person name="McBride C.S."/>
            <person name="McKernan B."/>
            <person name="McKernan K."/>
            <person name="Mendez-Lago M."/>
            <person name="Minx P."/>
            <person name="Mollenhauer M.U."/>
            <person name="Montooth K."/>
            <person name="Mount S.M."/>
            <person name="Mu X."/>
            <person name="Myers E."/>
            <person name="Negre B."/>
            <person name="Newfeld S."/>
            <person name="Nielsen R."/>
            <person name="Noor M.A."/>
            <person name="O'Grady P."/>
            <person name="Pachter L."/>
            <person name="Papaceit M."/>
            <person name="Parisi M.J."/>
            <person name="Parisi M."/>
            <person name="Parts L."/>
            <person name="Pedersen J.S."/>
            <person name="Pesole G."/>
            <person name="Phillippy A.M."/>
            <person name="Ponting C.P."/>
            <person name="Pop M."/>
            <person name="Porcelli D."/>
            <person name="Powell J.R."/>
            <person name="Prohaska S."/>
            <person name="Pruitt K."/>
            <person name="Puig M."/>
            <person name="Quesneville H."/>
            <person name="Ram K.R."/>
            <person name="Rand D."/>
            <person name="Rasmussen M.D."/>
            <person name="Reed L.K."/>
            <person name="Reenan R."/>
            <person name="Reily A."/>
            <person name="Remington K.A."/>
            <person name="Rieger T.T."/>
            <person name="Ritchie M.G."/>
            <person name="Robin C."/>
            <person name="Rogers Y.H."/>
            <person name="Rohde C."/>
            <person name="Rozas J."/>
            <person name="Rubenfield M.J."/>
            <person name="Ruiz A."/>
            <person name="Russo S."/>
            <person name="Salzberg S.L."/>
            <person name="Sanchez-Gracia A."/>
            <person name="Saranga D.J."/>
            <person name="Sato H."/>
            <person name="Schaeffer S.W."/>
            <person name="Schatz M.C."/>
            <person name="Schlenke T."/>
            <person name="Schwartz R."/>
            <person name="Segarra C."/>
            <person name="Singh R.S."/>
            <person name="Sirot L."/>
            <person name="Sirota M."/>
            <person name="Sisneros N.B."/>
            <person name="Smith C.D."/>
            <person name="Smith T.F."/>
            <person name="Spieth J."/>
            <person name="Stage D.E."/>
            <person name="Stark A."/>
            <person name="Stephan W."/>
            <person name="Strausberg R.L."/>
            <person name="Strempel S."/>
            <person name="Sturgill D."/>
            <person name="Sutton G."/>
            <person name="Sutton G.G."/>
            <person name="Tao W."/>
            <person name="Teichmann S."/>
            <person name="Tobari Y.N."/>
            <person name="Tomimura Y."/>
            <person name="Tsolas J.M."/>
            <person name="Valente V.L."/>
            <person name="Venter E."/>
            <person name="Venter J.C."/>
            <person name="Vicario S."/>
            <person name="Vieira F.G."/>
            <person name="Vilella A.J."/>
            <person name="Villasante A."/>
            <person name="Walenz B."/>
            <person name="Wang J."/>
            <person name="Wasserman M."/>
            <person name="Watts T."/>
            <person name="Wilson D."/>
            <person name="Wilson R.K."/>
            <person name="Wing R.A."/>
            <person name="Wolfner M.F."/>
            <person name="Wong A."/>
            <person name="Wong G.K."/>
            <person name="Wu C.I."/>
            <person name="Wu G."/>
            <person name="Yamamoto D."/>
            <person name="Yang H.P."/>
            <person name="Yang S.P."/>
            <person name="Yorke J.A."/>
            <person name="Yoshida K."/>
            <person name="Zdobnov E."/>
            <person name="Zhang P."/>
            <person name="Zhang Y."/>
            <person name="Zimin A.V."/>
            <person name="Baldwin J."/>
            <person name="Abdouelleil A."/>
            <person name="Abdulkadir J."/>
            <person name="Abebe A."/>
            <person name="Abera B."/>
            <person name="Abreu J."/>
            <person name="Acer S.C."/>
            <person name="Aftuck L."/>
            <person name="Alexander A."/>
            <person name="An P."/>
            <person name="Anderson E."/>
            <person name="Anderson S."/>
            <person name="Arachi H."/>
            <person name="Azer M."/>
            <person name="Bachantsang P."/>
            <person name="Barry A."/>
            <person name="Bayul T."/>
            <person name="Berlin A."/>
            <person name="Bessette D."/>
            <person name="Bloom T."/>
            <person name="Blye J."/>
            <person name="Boguslavskiy L."/>
            <person name="Bonnet C."/>
            <person name="Boukhgalter B."/>
            <person name="Bourzgui I."/>
            <person name="Brown A."/>
            <person name="Cahill P."/>
            <person name="Channer S."/>
            <person name="Cheshatsang Y."/>
            <person name="Chuda L."/>
            <person name="Citroen M."/>
            <person name="Collymore A."/>
            <person name="Cooke P."/>
            <person name="Costello M."/>
            <person name="D'Aco K."/>
            <person name="Daza R."/>
            <person name="De Haan G."/>
            <person name="DeGray S."/>
            <person name="DeMaso C."/>
            <person name="Dhargay N."/>
            <person name="Dooley K."/>
            <person name="Dooley E."/>
            <person name="Doricent M."/>
            <person name="Dorje P."/>
            <person name="Dorjee K."/>
            <person name="Dupes A."/>
            <person name="Elong R."/>
            <person name="Falk J."/>
            <person name="Farina A."/>
            <person name="Faro S."/>
            <person name="Ferguson D."/>
            <person name="Fisher S."/>
            <person name="Foley C.D."/>
            <person name="Franke A."/>
            <person name="Friedrich D."/>
            <person name="Gadbois L."/>
            <person name="Gearin G."/>
            <person name="Gearin C.R."/>
            <person name="Giannoukos G."/>
            <person name="Goode T."/>
            <person name="Graham J."/>
            <person name="Grandbois E."/>
            <person name="Grewal S."/>
            <person name="Gyaltsen K."/>
            <person name="Hafez N."/>
            <person name="Hagos B."/>
            <person name="Hall J."/>
            <person name="Henson C."/>
            <person name="Hollinger A."/>
            <person name="Honan T."/>
            <person name="Huard M.D."/>
            <person name="Hughes L."/>
            <person name="Hurhula B."/>
            <person name="Husby M.E."/>
            <person name="Kamat A."/>
            <person name="Kanga B."/>
            <person name="Kashin S."/>
            <person name="Khazanovich D."/>
            <person name="Kisner P."/>
            <person name="Lance K."/>
            <person name="Lara M."/>
            <person name="Lee W."/>
            <person name="Lennon N."/>
            <person name="Letendre F."/>
            <person name="LeVine R."/>
            <person name="Lipovsky A."/>
            <person name="Liu X."/>
            <person name="Liu J."/>
            <person name="Liu S."/>
            <person name="Lokyitsang T."/>
            <person name="Lokyitsang Y."/>
            <person name="Lubonja R."/>
            <person name="Lui A."/>
            <person name="MacDonald P."/>
            <person name="Magnisalis V."/>
            <person name="Maru K."/>
            <person name="Matthews C."/>
            <person name="McCusker W."/>
            <person name="McDonough S."/>
            <person name="Mehta T."/>
            <person name="Meldrim J."/>
            <person name="Meneus L."/>
            <person name="Mihai O."/>
            <person name="Mihalev A."/>
            <person name="Mihova T."/>
            <person name="Mittelman R."/>
            <person name="Mlenga V."/>
            <person name="Montmayeur A."/>
            <person name="Mulrain L."/>
            <person name="Navidi A."/>
            <person name="Naylor J."/>
            <person name="Negash T."/>
            <person name="Nguyen T."/>
            <person name="Nguyen N."/>
            <person name="Nicol R."/>
            <person name="Norbu C."/>
            <person name="Norbu N."/>
            <person name="Novod N."/>
            <person name="O'Neill B."/>
            <person name="Osman S."/>
            <person name="Markiewicz E."/>
            <person name="Oyono O.L."/>
            <person name="Patti C."/>
            <person name="Phunkhang P."/>
            <person name="Pierre F."/>
            <person name="Priest M."/>
            <person name="Raghuraman S."/>
            <person name="Rege F."/>
            <person name="Reyes R."/>
            <person name="Rise C."/>
            <person name="Rogov P."/>
            <person name="Ross K."/>
            <person name="Ryan E."/>
            <person name="Settipalli S."/>
            <person name="Shea T."/>
            <person name="Sherpa N."/>
            <person name="Shi L."/>
            <person name="Shih D."/>
            <person name="Sparrow T."/>
            <person name="Spaulding J."/>
            <person name="Stalker J."/>
            <person name="Stange-Thomann N."/>
            <person name="Stavropoulos S."/>
            <person name="Stone C."/>
            <person name="Strader C."/>
            <person name="Tesfaye S."/>
            <person name="Thomson T."/>
            <person name="Thoulutsang Y."/>
            <person name="Thoulutsang D."/>
            <person name="Topham K."/>
            <person name="Topping I."/>
            <person name="Tsamla T."/>
            <person name="Vassiliev H."/>
            <person name="Vo A."/>
            <person name="Wangchuk T."/>
            <person name="Wangdi T."/>
            <person name="Weiand M."/>
            <person name="Wilkinson J."/>
            <person name="Wilson A."/>
            <person name="Yadav S."/>
            <person name="Young G."/>
            <person name="Yu Q."/>
            <person name="Zembek L."/>
            <person name="Zhong D."/>
            <person name="Zimmer A."/>
            <person name="Zwirko Z."/>
            <person name="Jaffe D.B."/>
            <person name="Alvarez P."/>
            <person name="Brockman W."/>
            <person name="Butler J."/>
            <person name="Chin C."/>
            <person name="Gnerre S."/>
            <person name="Grabherr M."/>
            <person name="Kleber M."/>
            <person name="Mauceli E."/>
            <person name="MacCallum I."/>
        </authorList>
    </citation>
    <scope>NUCLEOTIDE SEQUENCE [LARGE SCALE GENOMIC DNA]</scope>
    <source>
        <strain evidence="2">MSH-3 / Tucson 14011-0111.49</strain>
    </source>
</reference>
<gene>
    <name evidence="1" type="primary">Dper\GL10265</name>
    <name evidence="1" type="ORF">Dper_GL10265</name>
</gene>
<dbReference type="SMR" id="B4HCN4"/>
<evidence type="ECO:0000313" key="1">
    <source>
        <dbReference type="EMBL" id="EDW27928.1"/>
    </source>
</evidence>
<protein>
    <submittedName>
        <fullName evidence="1">GL10265</fullName>
    </submittedName>
</protein>
<keyword evidence="2" id="KW-1185">Reference proteome</keyword>
<dbReference type="AlphaFoldDB" id="B4HCN4"/>
<dbReference type="HOGENOM" id="CLU_2833865_0_0_1"/>
<name>B4HCN4_DROPE</name>
<dbReference type="EMBL" id="CH479371">
    <property type="protein sequence ID" value="EDW27928.1"/>
    <property type="molecule type" value="Genomic_DNA"/>
</dbReference>
<organism evidence="2">
    <name type="scientific">Drosophila persimilis</name>
    <name type="common">Fruit fly</name>
    <dbReference type="NCBI Taxonomy" id="7234"/>
    <lineage>
        <taxon>Eukaryota</taxon>
        <taxon>Metazoa</taxon>
        <taxon>Ecdysozoa</taxon>
        <taxon>Arthropoda</taxon>
        <taxon>Hexapoda</taxon>
        <taxon>Insecta</taxon>
        <taxon>Pterygota</taxon>
        <taxon>Neoptera</taxon>
        <taxon>Endopterygota</taxon>
        <taxon>Diptera</taxon>
        <taxon>Brachycera</taxon>
        <taxon>Muscomorpha</taxon>
        <taxon>Ephydroidea</taxon>
        <taxon>Drosophilidae</taxon>
        <taxon>Drosophila</taxon>
        <taxon>Sophophora</taxon>
    </lineage>
</organism>
<sequence>MYRRHKSPQHANINLADQNFYQSQPVDILIGAARYIYTDRDRKNKFRRLEQWPCLHSISNRNKNDG</sequence>